<dbReference type="Pfam" id="PF09719">
    <property type="entry name" value="C_GCAxxG_C_C"/>
    <property type="match status" value="1"/>
</dbReference>
<keyword evidence="2" id="KW-1185">Reference proteome</keyword>
<evidence type="ECO:0008006" key="3">
    <source>
        <dbReference type="Google" id="ProtNLM"/>
    </source>
</evidence>
<dbReference type="Proteomes" id="UP001317705">
    <property type="component" value="Chromosome"/>
</dbReference>
<dbReference type="SUPFAM" id="SSF48695">
    <property type="entry name" value="Multiheme cytochromes"/>
    <property type="match status" value="1"/>
</dbReference>
<evidence type="ECO:0000313" key="1">
    <source>
        <dbReference type="EMBL" id="BDV41432.1"/>
    </source>
</evidence>
<dbReference type="NCBIfam" id="TIGR01909">
    <property type="entry name" value="C_GCAxxG_C_C"/>
    <property type="match status" value="1"/>
</dbReference>
<accession>A0ABM8EGA9</accession>
<reference evidence="1 2" key="1">
    <citation type="submission" date="2022-12" db="EMBL/GenBank/DDBJ databases">
        <title>Polyphasic characterization of Geotalea uranireducens NIT-SL11 newly isolated from a complex of sewage sludge and microbially reduced graphene oxide.</title>
        <authorList>
            <person name="Xie L."/>
            <person name="Yoshida N."/>
            <person name="Meng L."/>
        </authorList>
    </citation>
    <scope>NUCLEOTIDE SEQUENCE [LARGE SCALE GENOMIC DNA]</scope>
    <source>
        <strain evidence="1 2">NIT-SL11</strain>
    </source>
</reference>
<sequence>MFWQRKSDSAAGDSLAEQVGVVAEGFYRSGKMHCAEAVLMAVRNQFAPEVPEEVVRVAAGFGGGSGSGCLCGAVAGGTMAFGIVLRDDKRKTKQLTHELHSWFKHEYSAVCCRVATKSAKGTGGCAVLTGKVAEKVAELLTA</sequence>
<name>A0ABM8EGA9_9BACT</name>
<organism evidence="1 2">
    <name type="scientific">Geotalea uraniireducens</name>
    <dbReference type="NCBI Taxonomy" id="351604"/>
    <lineage>
        <taxon>Bacteria</taxon>
        <taxon>Pseudomonadati</taxon>
        <taxon>Thermodesulfobacteriota</taxon>
        <taxon>Desulfuromonadia</taxon>
        <taxon>Geobacterales</taxon>
        <taxon>Geobacteraceae</taxon>
        <taxon>Geotalea</taxon>
    </lineage>
</organism>
<protein>
    <recommendedName>
        <fullName evidence="3">C_GCAxxG_C_C family protein</fullName>
    </recommendedName>
</protein>
<dbReference type="InterPro" id="IPR036280">
    <property type="entry name" value="Multihaem_cyt_sf"/>
</dbReference>
<dbReference type="RefSeq" id="WP_282001417.1">
    <property type="nucleotide sequence ID" value="NZ_AP027151.1"/>
</dbReference>
<dbReference type="InterPro" id="IPR010181">
    <property type="entry name" value="CGCAxxGCC_motif"/>
</dbReference>
<proteinExistence type="predicted"/>
<gene>
    <name evidence="1" type="ORF">GURASL_03550</name>
</gene>
<dbReference type="EMBL" id="AP027151">
    <property type="protein sequence ID" value="BDV41432.1"/>
    <property type="molecule type" value="Genomic_DNA"/>
</dbReference>
<evidence type="ECO:0000313" key="2">
    <source>
        <dbReference type="Proteomes" id="UP001317705"/>
    </source>
</evidence>